<sequence>MHHLLESVRKAFGKAISPGIGLIGSGSVRTSHHIDSRKYGMDGGKKVKGRKEHIFVNTLGLPMAATVHTANIHDRIGAVEPIKQLRYSFPRLKKIIADDGYRGKLADTVKNWS</sequence>
<proteinExistence type="predicted"/>
<name>A0ABD4VP09_BACFG</name>
<accession>A0ABD4VP09</accession>
<dbReference type="Pfam" id="PF01609">
    <property type="entry name" value="DDE_Tnp_1"/>
    <property type="match status" value="1"/>
</dbReference>
<dbReference type="AlphaFoldDB" id="A0ABD4VP09"/>
<evidence type="ECO:0000313" key="3">
    <source>
        <dbReference type="Proteomes" id="UP001075704"/>
    </source>
</evidence>
<evidence type="ECO:0000313" key="2">
    <source>
        <dbReference type="EMBL" id="MCZ2652692.1"/>
    </source>
</evidence>
<dbReference type="EMBL" id="JAPUAC010000001">
    <property type="protein sequence ID" value="MCZ2652692.1"/>
    <property type="molecule type" value="Genomic_DNA"/>
</dbReference>
<dbReference type="Proteomes" id="UP001075704">
    <property type="component" value="Unassembled WGS sequence"/>
</dbReference>
<gene>
    <name evidence="2" type="ORF">O1422_00750</name>
</gene>
<evidence type="ECO:0000259" key="1">
    <source>
        <dbReference type="Pfam" id="PF01609"/>
    </source>
</evidence>
<feature type="domain" description="Transposase IS4-like" evidence="1">
    <location>
        <begin position="25"/>
        <end position="110"/>
    </location>
</feature>
<organism evidence="2 3">
    <name type="scientific">Bacteroides fragilis</name>
    <dbReference type="NCBI Taxonomy" id="817"/>
    <lineage>
        <taxon>Bacteria</taxon>
        <taxon>Pseudomonadati</taxon>
        <taxon>Bacteroidota</taxon>
        <taxon>Bacteroidia</taxon>
        <taxon>Bacteroidales</taxon>
        <taxon>Bacteroidaceae</taxon>
        <taxon>Bacteroides</taxon>
    </lineage>
</organism>
<dbReference type="PANTHER" id="PTHR30007:SF0">
    <property type="entry name" value="TRANSPOSASE"/>
    <property type="match status" value="1"/>
</dbReference>
<reference evidence="2" key="1">
    <citation type="submission" date="2022-12" db="EMBL/GenBank/DDBJ databases">
        <title>Development of a Multilocus Sequence Typing Scheme for Bacteroides fragilis Based on Whole Genome Sequencing Data and Clinical Application.</title>
        <authorList>
            <person name="Nielsen F.D."/>
            <person name="Justesen U.S."/>
        </authorList>
    </citation>
    <scope>NUCLEOTIDE SEQUENCE</scope>
    <source>
        <strain evidence="2">BF_BC_ODE_DK_2015_2</strain>
    </source>
</reference>
<comment type="caution">
    <text evidence="2">The sequence shown here is derived from an EMBL/GenBank/DDBJ whole genome shotgun (WGS) entry which is preliminary data.</text>
</comment>
<protein>
    <submittedName>
        <fullName evidence="2">Transposase</fullName>
    </submittedName>
</protein>
<dbReference type="PANTHER" id="PTHR30007">
    <property type="entry name" value="PHP DOMAIN PROTEIN"/>
    <property type="match status" value="1"/>
</dbReference>
<dbReference type="InterPro" id="IPR002559">
    <property type="entry name" value="Transposase_11"/>
</dbReference>